<sequence>MIWKSSRKMGVGVAITKNSSGGGPCAVPGKDSYMIHVVIKYDPPGNMLSRDYFVENVRPPK</sequence>
<dbReference type="Gene3D" id="3.40.33.10">
    <property type="entry name" value="CAP"/>
    <property type="match status" value="1"/>
</dbReference>
<evidence type="ECO:0000313" key="1">
    <source>
        <dbReference type="EMBL" id="VDK71913.1"/>
    </source>
</evidence>
<dbReference type="InterPro" id="IPR035940">
    <property type="entry name" value="CAP_sf"/>
</dbReference>
<dbReference type="SUPFAM" id="SSF55797">
    <property type="entry name" value="PR-1-like"/>
    <property type="match status" value="1"/>
</dbReference>
<accession>A0A3P6SPQ7</accession>
<keyword evidence="2" id="KW-1185">Reference proteome</keyword>
<dbReference type="EMBL" id="UYRV01022605">
    <property type="protein sequence ID" value="VDK71913.1"/>
    <property type="molecule type" value="Genomic_DNA"/>
</dbReference>
<dbReference type="Proteomes" id="UP000271889">
    <property type="component" value="Unassembled WGS sequence"/>
</dbReference>
<evidence type="ECO:0000313" key="2">
    <source>
        <dbReference type="Proteomes" id="UP000271889"/>
    </source>
</evidence>
<dbReference type="OrthoDB" id="337038at2759"/>
<protein>
    <recommendedName>
        <fullName evidence="3">SCP domain-containing protein</fullName>
    </recommendedName>
</protein>
<gene>
    <name evidence="1" type="ORF">CGOC_LOCUS6781</name>
</gene>
<proteinExistence type="predicted"/>
<reference evidence="1 2" key="1">
    <citation type="submission" date="2018-11" db="EMBL/GenBank/DDBJ databases">
        <authorList>
            <consortium name="Pathogen Informatics"/>
        </authorList>
    </citation>
    <scope>NUCLEOTIDE SEQUENCE [LARGE SCALE GENOMIC DNA]</scope>
</reference>
<name>A0A3P6SPQ7_CYLGO</name>
<dbReference type="AlphaFoldDB" id="A0A3P6SPQ7"/>
<evidence type="ECO:0008006" key="3">
    <source>
        <dbReference type="Google" id="ProtNLM"/>
    </source>
</evidence>
<organism evidence="1 2">
    <name type="scientific">Cylicostephanus goldi</name>
    <name type="common">Nematode worm</name>
    <dbReference type="NCBI Taxonomy" id="71465"/>
    <lineage>
        <taxon>Eukaryota</taxon>
        <taxon>Metazoa</taxon>
        <taxon>Ecdysozoa</taxon>
        <taxon>Nematoda</taxon>
        <taxon>Chromadorea</taxon>
        <taxon>Rhabditida</taxon>
        <taxon>Rhabditina</taxon>
        <taxon>Rhabditomorpha</taxon>
        <taxon>Strongyloidea</taxon>
        <taxon>Strongylidae</taxon>
        <taxon>Cylicostephanus</taxon>
    </lineage>
</organism>